<dbReference type="Proteomes" id="UP000823201">
    <property type="component" value="Unassembled WGS sequence"/>
</dbReference>
<dbReference type="EMBL" id="JAFBEV010000015">
    <property type="protein sequence ID" value="MBM7658317.1"/>
    <property type="molecule type" value="Genomic_DNA"/>
</dbReference>
<dbReference type="InterPro" id="IPR025072">
    <property type="entry name" value="Fur_reg_FbpA"/>
</dbReference>
<sequence length="74" mass="8835">MRNSKKMKAFAACPKQMIQKNLLRVAVENRKKYLIHLLQSHQVTSEPHELSTWTLSELEHEWKRYQARCQQDIG</sequence>
<gene>
    <name evidence="1" type="ORF">JOC27_001770</name>
</gene>
<protein>
    <recommendedName>
        <fullName evidence="3">Fur-regulated basic protein FbpA</fullName>
    </recommendedName>
</protein>
<evidence type="ECO:0000313" key="1">
    <source>
        <dbReference type="EMBL" id="MBM7658317.1"/>
    </source>
</evidence>
<evidence type="ECO:0008006" key="3">
    <source>
        <dbReference type="Google" id="ProtNLM"/>
    </source>
</evidence>
<comment type="caution">
    <text evidence="1">The sequence shown here is derived from an EMBL/GenBank/DDBJ whole genome shotgun (WGS) entry which is preliminary data.</text>
</comment>
<reference evidence="1 2" key="1">
    <citation type="submission" date="2021-01" db="EMBL/GenBank/DDBJ databases">
        <title>Genomic Encyclopedia of Type Strains, Phase IV (KMG-IV): sequencing the most valuable type-strain genomes for metagenomic binning, comparative biology and taxonomic classification.</title>
        <authorList>
            <person name="Goeker M."/>
        </authorList>
    </citation>
    <scope>NUCLEOTIDE SEQUENCE [LARGE SCALE GENOMIC DNA]</scope>
    <source>
        <strain evidence="1 2">DSM 100968</strain>
    </source>
</reference>
<accession>A0ABS2QBI0</accession>
<proteinExistence type="predicted"/>
<dbReference type="Pfam" id="PF13076">
    <property type="entry name" value="Fur_reg_FbpA"/>
    <property type="match status" value="1"/>
</dbReference>
<organism evidence="1 2">
    <name type="scientific">Sporolactobacillus spathodeae</name>
    <dbReference type="NCBI Taxonomy" id="1465502"/>
    <lineage>
        <taxon>Bacteria</taxon>
        <taxon>Bacillati</taxon>
        <taxon>Bacillota</taxon>
        <taxon>Bacilli</taxon>
        <taxon>Bacillales</taxon>
        <taxon>Sporolactobacillaceae</taxon>
        <taxon>Sporolactobacillus</taxon>
    </lineage>
</organism>
<keyword evidence="2" id="KW-1185">Reference proteome</keyword>
<evidence type="ECO:0000313" key="2">
    <source>
        <dbReference type="Proteomes" id="UP000823201"/>
    </source>
</evidence>
<name>A0ABS2QBI0_9BACL</name>
<dbReference type="RefSeq" id="WP_338062793.1">
    <property type="nucleotide sequence ID" value="NZ_CBCRXA010000030.1"/>
</dbReference>